<dbReference type="KEGG" id="ccoc:CCON33237_1256"/>
<protein>
    <submittedName>
        <fullName evidence="1">Putative DUF4299 domain protein</fullName>
    </submittedName>
</protein>
<gene>
    <name evidence="1" type="ORF">CCON33237_1256</name>
</gene>
<dbReference type="RefSeq" id="WP_054196879.1">
    <property type="nucleotide sequence ID" value="NZ_CABMKQ010000010.1"/>
</dbReference>
<name>A0A0M3V2H3_9BACT</name>
<proteinExistence type="predicted"/>
<organism evidence="1 2">
    <name type="scientific">Campylobacter concisus</name>
    <dbReference type="NCBI Taxonomy" id="199"/>
    <lineage>
        <taxon>Bacteria</taxon>
        <taxon>Pseudomonadati</taxon>
        <taxon>Campylobacterota</taxon>
        <taxon>Epsilonproteobacteria</taxon>
        <taxon>Campylobacterales</taxon>
        <taxon>Campylobacteraceae</taxon>
        <taxon>Campylobacter</taxon>
    </lineage>
</organism>
<evidence type="ECO:0000313" key="2">
    <source>
        <dbReference type="Proteomes" id="UP000066049"/>
    </source>
</evidence>
<dbReference type="GeneID" id="28662931"/>
<dbReference type="InterPro" id="IPR025387">
    <property type="entry name" value="DUF4299"/>
</dbReference>
<sequence>MSVIFSVKNKKKLFGRYTKALSEREISEFIEGFCFFNGQNDEPSELSLNENVMISGVWQKSACGFELSYEDGKYIVRVCTPSGVGDWQIALELLSKLSAQTGSKIERDNEEIYDSEQILKFDYEADIMWGLEALKDAKEKNQTLYIYGVERDVAFDAVMIDEIFASASPVAKFDEMMRQVQYLDAYSARENLYEDKNGNEIFGAYTLSENLPTILPYAPSPSWQAQEALGERKVSRWILTLVVGVEDSDAHVLGECEYGAFMKNLPKEKYRFIDAANVLVEPLSEEEMREIFKKVNEA</sequence>
<accession>A0A0M3V2H3</accession>
<dbReference type="Proteomes" id="UP000066049">
    <property type="component" value="Chromosome"/>
</dbReference>
<dbReference type="Pfam" id="PF14132">
    <property type="entry name" value="DUF4299"/>
    <property type="match status" value="1"/>
</dbReference>
<dbReference type="PATRIC" id="fig|199.248.peg.1294"/>
<evidence type="ECO:0000313" key="1">
    <source>
        <dbReference type="EMBL" id="ALF47918.1"/>
    </source>
</evidence>
<dbReference type="EMBL" id="CP012541">
    <property type="protein sequence ID" value="ALF47918.1"/>
    <property type="molecule type" value="Genomic_DNA"/>
</dbReference>
<reference evidence="2" key="1">
    <citation type="submission" date="2015-08" db="EMBL/GenBank/DDBJ databases">
        <title>Comparative genomics of the Campylobacter concisus group.</title>
        <authorList>
            <person name="Miller W.G."/>
            <person name="Yee E."/>
            <person name="Chapman M.H."/>
            <person name="Huynh S."/>
            <person name="Bono J.L."/>
            <person name="On S.L.W."/>
            <person name="St Leger J."/>
            <person name="Foster G."/>
            <person name="Parker C.T."/>
        </authorList>
    </citation>
    <scope>NUCLEOTIDE SEQUENCE [LARGE SCALE GENOMIC DNA]</scope>
    <source>
        <strain evidence="2">ATCC 33237</strain>
    </source>
</reference>
<dbReference type="AlphaFoldDB" id="A0A0M3V2H3"/>